<dbReference type="Gene3D" id="3.30.240.20">
    <property type="entry name" value="bsu07140 like domains"/>
    <property type="match status" value="1"/>
</dbReference>
<feature type="transmembrane region" description="Helical" evidence="7">
    <location>
        <begin position="53"/>
        <end position="72"/>
    </location>
</feature>
<accession>A0ABS5VN34</accession>
<sequence>MKKDDIQSWDWQRILFGQAPPTFLVEVLIRTIIVYLFLLVILRLLGKRMDGQLTLTEMAVVVTFGAIVSVPMQLPDKGILLGILALLLAAAFQRGFNWLNVKNDKMEEITQGTMNILVKDGLVQLDEMKKVGLSKQHLFAALRKEKIFNLGNVKRVYFEACGLFSIYSEEEAKPGLPTFPSNELEFVHTQTKIDESRIACCNCGYVAETTDRNISCENCGDKNWIEAIY</sequence>
<dbReference type="InterPro" id="IPR007353">
    <property type="entry name" value="DUF421"/>
</dbReference>
<proteinExistence type="inferred from homology"/>
<dbReference type="PANTHER" id="PTHR34582">
    <property type="entry name" value="UPF0702 TRANSMEMBRANE PROTEIN YCAP"/>
    <property type="match status" value="1"/>
</dbReference>
<dbReference type="InterPro" id="IPR023090">
    <property type="entry name" value="UPF0702_alpha/beta_dom_sf"/>
</dbReference>
<name>A0ABS5VN34_9BACT</name>
<dbReference type="Proteomes" id="UP000772618">
    <property type="component" value="Unassembled WGS sequence"/>
</dbReference>
<evidence type="ECO:0000256" key="1">
    <source>
        <dbReference type="ARBA" id="ARBA00004651"/>
    </source>
</evidence>
<evidence type="ECO:0000313" key="9">
    <source>
        <dbReference type="EMBL" id="MBT1702870.1"/>
    </source>
</evidence>
<evidence type="ECO:0000256" key="6">
    <source>
        <dbReference type="ARBA" id="ARBA00023136"/>
    </source>
</evidence>
<evidence type="ECO:0000256" key="5">
    <source>
        <dbReference type="ARBA" id="ARBA00022989"/>
    </source>
</evidence>
<evidence type="ECO:0000259" key="8">
    <source>
        <dbReference type="Pfam" id="PF04239"/>
    </source>
</evidence>
<comment type="caution">
    <text evidence="9">The sequence shown here is derived from an EMBL/GenBank/DDBJ whole genome shotgun (WGS) entry which is preliminary data.</text>
</comment>
<dbReference type="EMBL" id="JAHESD010000009">
    <property type="protein sequence ID" value="MBT1702870.1"/>
    <property type="molecule type" value="Genomic_DNA"/>
</dbReference>
<dbReference type="Pfam" id="PF04239">
    <property type="entry name" value="DUF421"/>
    <property type="match status" value="1"/>
</dbReference>
<gene>
    <name evidence="9" type="ORF">KK060_06245</name>
</gene>
<evidence type="ECO:0000313" key="10">
    <source>
        <dbReference type="Proteomes" id="UP000772618"/>
    </source>
</evidence>
<keyword evidence="3" id="KW-1003">Cell membrane</keyword>
<keyword evidence="4 7" id="KW-0812">Transmembrane</keyword>
<protein>
    <submittedName>
        <fullName evidence="9">DUF421 domain-containing protein</fullName>
    </submittedName>
</protein>
<evidence type="ECO:0000256" key="3">
    <source>
        <dbReference type="ARBA" id="ARBA00022475"/>
    </source>
</evidence>
<feature type="transmembrane region" description="Helical" evidence="7">
    <location>
        <begin position="27"/>
        <end position="46"/>
    </location>
</feature>
<dbReference type="PANTHER" id="PTHR34582:SF6">
    <property type="entry name" value="UPF0702 TRANSMEMBRANE PROTEIN YCAP"/>
    <property type="match status" value="1"/>
</dbReference>
<evidence type="ECO:0000256" key="7">
    <source>
        <dbReference type="SAM" id="Phobius"/>
    </source>
</evidence>
<keyword evidence="6 7" id="KW-0472">Membrane</keyword>
<comment type="similarity">
    <text evidence="2">Belongs to the UPF0702 family.</text>
</comment>
<feature type="domain" description="YetF C-terminal" evidence="8">
    <location>
        <begin position="102"/>
        <end position="173"/>
    </location>
</feature>
<organism evidence="9 10">
    <name type="scientific">Chryseosolibacter indicus</name>
    <dbReference type="NCBI Taxonomy" id="2782351"/>
    <lineage>
        <taxon>Bacteria</taxon>
        <taxon>Pseudomonadati</taxon>
        <taxon>Bacteroidota</taxon>
        <taxon>Cytophagia</taxon>
        <taxon>Cytophagales</taxon>
        <taxon>Chryseotaleaceae</taxon>
        <taxon>Chryseosolibacter</taxon>
    </lineage>
</organism>
<dbReference type="RefSeq" id="WP_254152840.1">
    <property type="nucleotide sequence ID" value="NZ_JAHESD010000009.1"/>
</dbReference>
<feature type="transmembrane region" description="Helical" evidence="7">
    <location>
        <begin position="78"/>
        <end position="96"/>
    </location>
</feature>
<evidence type="ECO:0000256" key="4">
    <source>
        <dbReference type="ARBA" id="ARBA00022692"/>
    </source>
</evidence>
<comment type="subcellular location">
    <subcellularLocation>
        <location evidence="1">Cell membrane</location>
        <topology evidence="1">Multi-pass membrane protein</topology>
    </subcellularLocation>
</comment>
<keyword evidence="10" id="KW-1185">Reference proteome</keyword>
<keyword evidence="5 7" id="KW-1133">Transmembrane helix</keyword>
<evidence type="ECO:0000256" key="2">
    <source>
        <dbReference type="ARBA" id="ARBA00006448"/>
    </source>
</evidence>
<reference evidence="9 10" key="1">
    <citation type="submission" date="2021-05" db="EMBL/GenBank/DDBJ databases">
        <title>A Polyphasic approach of four new species of the genus Ohtaekwangia: Ohtaekwangia histidinii sp. nov., Ohtaekwangia cretensis sp. nov., Ohtaekwangia indiensis sp. nov., Ohtaekwangia reichenbachii sp. nov. from diverse environment.</title>
        <authorList>
            <person name="Octaviana S."/>
        </authorList>
    </citation>
    <scope>NUCLEOTIDE SEQUENCE [LARGE SCALE GENOMIC DNA]</scope>
    <source>
        <strain evidence="9 10">PWU20</strain>
    </source>
</reference>